<proteinExistence type="inferred from homology"/>
<evidence type="ECO:0000313" key="2">
    <source>
        <dbReference type="EMBL" id="GGO78040.1"/>
    </source>
</evidence>
<dbReference type="Gene3D" id="3.90.226.10">
    <property type="entry name" value="2-enoyl-CoA Hydratase, Chain A, domain 1"/>
    <property type="match status" value="1"/>
</dbReference>
<organism evidence="2 3">
    <name type="scientific">Nonomuraea cavernae</name>
    <dbReference type="NCBI Taxonomy" id="2045107"/>
    <lineage>
        <taxon>Bacteria</taxon>
        <taxon>Bacillati</taxon>
        <taxon>Actinomycetota</taxon>
        <taxon>Actinomycetes</taxon>
        <taxon>Streptosporangiales</taxon>
        <taxon>Streptosporangiaceae</taxon>
        <taxon>Nonomuraea</taxon>
    </lineage>
</organism>
<dbReference type="Proteomes" id="UP000646523">
    <property type="component" value="Unassembled WGS sequence"/>
</dbReference>
<dbReference type="Gene3D" id="6.10.30.40">
    <property type="match status" value="1"/>
</dbReference>
<dbReference type="EMBL" id="BMNH01000024">
    <property type="protein sequence ID" value="GGO78040.1"/>
    <property type="molecule type" value="Genomic_DNA"/>
</dbReference>
<dbReference type="PANTHER" id="PTHR42964:SF1">
    <property type="entry name" value="POLYKETIDE BIOSYNTHESIS ENOYL-COA HYDRATASE PKSH-RELATED"/>
    <property type="match status" value="1"/>
</dbReference>
<dbReference type="Pfam" id="PF00378">
    <property type="entry name" value="ECH_1"/>
    <property type="match status" value="1"/>
</dbReference>
<gene>
    <name evidence="2" type="ORF">GCM10012289_59090</name>
</gene>
<comment type="similarity">
    <text evidence="1">Belongs to the enoyl-CoA hydratase/isomerase family.</text>
</comment>
<protein>
    <submittedName>
        <fullName evidence="2">Enoyl-CoA hydratase</fullName>
    </submittedName>
</protein>
<sequence length="241" mass="26657">MELTSATMRHRLRRGTIDDRVVKEIGAALDEAERAPGCRILLLEGGGDGVFCTGMDLEEAAVGDVADGGRAFYGLLRRFTETPVTVVARVDGRAAGGGVGLAAASDFVFASERSTFSLPEALWGLLPCCVLPFLIRRTGFQKAYAMTLSTQPVSAAEAAAFHLVDEVSDDSEALVRRLAYRLTKLDRSIVTDMKRYFRELWIVSDETERVAVGEFGRLMSDPEVRRRLVDYATEKRFPWER</sequence>
<dbReference type="GO" id="GO:0003824">
    <property type="term" value="F:catalytic activity"/>
    <property type="evidence" value="ECO:0007669"/>
    <property type="project" value="UniProtKB-ARBA"/>
</dbReference>
<comment type="caution">
    <text evidence="2">The sequence shown here is derived from an EMBL/GenBank/DDBJ whole genome shotgun (WGS) entry which is preliminary data.</text>
</comment>
<dbReference type="RefSeq" id="WP_189127473.1">
    <property type="nucleotide sequence ID" value="NZ_BMNH01000024.1"/>
</dbReference>
<evidence type="ECO:0000313" key="3">
    <source>
        <dbReference type="Proteomes" id="UP000646523"/>
    </source>
</evidence>
<dbReference type="CDD" id="cd06558">
    <property type="entry name" value="crotonase-like"/>
    <property type="match status" value="1"/>
</dbReference>
<evidence type="ECO:0000256" key="1">
    <source>
        <dbReference type="ARBA" id="ARBA00005254"/>
    </source>
</evidence>
<dbReference type="SUPFAM" id="SSF52096">
    <property type="entry name" value="ClpP/crotonase"/>
    <property type="match status" value="1"/>
</dbReference>
<dbReference type="AlphaFoldDB" id="A0A917Z9T0"/>
<keyword evidence="3" id="KW-1185">Reference proteome</keyword>
<dbReference type="InterPro" id="IPR001753">
    <property type="entry name" value="Enoyl-CoA_hydra/iso"/>
</dbReference>
<name>A0A917Z9T0_9ACTN</name>
<accession>A0A917Z9T0</accession>
<dbReference type="InterPro" id="IPR051683">
    <property type="entry name" value="Enoyl-CoA_Hydratase/Isomerase"/>
</dbReference>
<dbReference type="InterPro" id="IPR029045">
    <property type="entry name" value="ClpP/crotonase-like_dom_sf"/>
</dbReference>
<reference evidence="2" key="1">
    <citation type="journal article" date="2014" name="Int. J. Syst. Evol. Microbiol.">
        <title>Complete genome sequence of Corynebacterium casei LMG S-19264T (=DSM 44701T), isolated from a smear-ripened cheese.</title>
        <authorList>
            <consortium name="US DOE Joint Genome Institute (JGI-PGF)"/>
            <person name="Walter F."/>
            <person name="Albersmeier A."/>
            <person name="Kalinowski J."/>
            <person name="Ruckert C."/>
        </authorList>
    </citation>
    <scope>NUCLEOTIDE SEQUENCE</scope>
    <source>
        <strain evidence="2">CGMCC 4.7368</strain>
    </source>
</reference>
<reference evidence="2" key="2">
    <citation type="submission" date="2020-09" db="EMBL/GenBank/DDBJ databases">
        <authorList>
            <person name="Sun Q."/>
            <person name="Zhou Y."/>
        </authorList>
    </citation>
    <scope>NUCLEOTIDE SEQUENCE</scope>
    <source>
        <strain evidence="2">CGMCC 4.7368</strain>
    </source>
</reference>
<dbReference type="PANTHER" id="PTHR42964">
    <property type="entry name" value="ENOYL-COA HYDRATASE"/>
    <property type="match status" value="1"/>
</dbReference>